<dbReference type="GO" id="GO:0003723">
    <property type="term" value="F:RNA binding"/>
    <property type="evidence" value="ECO:0007669"/>
    <property type="project" value="UniProtKB-UniRule"/>
</dbReference>
<dbReference type="Pfam" id="PF00013">
    <property type="entry name" value="KH_1"/>
    <property type="match status" value="3"/>
</dbReference>
<dbReference type="SMART" id="SM00322">
    <property type="entry name" value="KH"/>
    <property type="match status" value="4"/>
</dbReference>
<gene>
    <name evidence="5" type="ORF">WN944_021501</name>
</gene>
<protein>
    <recommendedName>
        <fullName evidence="4">K Homology domain-containing protein</fullName>
    </recommendedName>
</protein>
<comment type="caution">
    <text evidence="5">The sequence shown here is derived from an EMBL/GenBank/DDBJ whole genome shotgun (WGS) entry which is preliminary data.</text>
</comment>
<dbReference type="InterPro" id="IPR004087">
    <property type="entry name" value="KH_dom"/>
</dbReference>
<evidence type="ECO:0000313" key="5">
    <source>
        <dbReference type="EMBL" id="KAK9228550.1"/>
    </source>
</evidence>
<organism evidence="5 6">
    <name type="scientific">Citrus x changshan-huyou</name>
    <dbReference type="NCBI Taxonomy" id="2935761"/>
    <lineage>
        <taxon>Eukaryota</taxon>
        <taxon>Viridiplantae</taxon>
        <taxon>Streptophyta</taxon>
        <taxon>Embryophyta</taxon>
        <taxon>Tracheophyta</taxon>
        <taxon>Spermatophyta</taxon>
        <taxon>Magnoliopsida</taxon>
        <taxon>eudicotyledons</taxon>
        <taxon>Gunneridae</taxon>
        <taxon>Pentapetalae</taxon>
        <taxon>rosids</taxon>
        <taxon>malvids</taxon>
        <taxon>Sapindales</taxon>
        <taxon>Rutaceae</taxon>
        <taxon>Aurantioideae</taxon>
        <taxon>Citrus</taxon>
    </lineage>
</organism>
<feature type="domain" description="K Homology" evidence="4">
    <location>
        <begin position="272"/>
        <end position="348"/>
    </location>
</feature>
<keyword evidence="6" id="KW-1185">Reference proteome</keyword>
<dbReference type="PANTHER" id="PTHR10288">
    <property type="entry name" value="KH DOMAIN CONTAINING RNA BINDING PROTEIN"/>
    <property type="match status" value="1"/>
</dbReference>
<dbReference type="Gene3D" id="3.30.1370.10">
    <property type="entry name" value="K Homology domain, type 1"/>
    <property type="match status" value="4"/>
</dbReference>
<sequence length="703" mass="75301">MMHHSNPYGYSSKRRGPLNLPDDVVSFRLVCPTPVVGGLIGRSGSIISSIRRDTKCRIHCEGGFPGSDHRVILVVGSGSIDRRIMFCENDVVVEGGEVSSTQEAVIRVFERMWEVEAEVEGDGDGDDVAYCGLLANTTKIGVVVGKGGRNVTRMRIESGAKIVMLPPPACAAIDDQLIQITGATLAVKKALVAVTTCLQHLSTMEKSPICFNRPIEKVFYSNSSDPHREFFPHLSLVPPLTGNPLDNASEFHSSSADADRDHPGLDKKGRKQEVALRMLFSGRTASGIIGKRGAIVRSLQNASGALISFAAPLTKSGERVVTISALECLDTRHSPVQNAAVLVFARSVEVEGQQGFSSGENKGDAVAVRILVGADFVGCLTGSGSSAVSEMEDITGTDIKLVGGEQVLDCAAQNDVVIQSQISWAFLSSVYSAYFDGPSICGRKTAGDLWKYSDDHLKISGEYKNVQNALSEVVGRLRHNLKSGEILNEARPRSPSGRVGGPAPHKLHRSVALSPEFEQETIAIQGVYQFVLPLNRSQTLQTEGRRHATPTTDGKPGSRMFEGSLELEKSLVHLLPTEMVDEVGPRSCSEGMTTASGEDNMLMEGVSQLGLSDNISGPSTLQLPKVEGVNGNADWGRGCRIPNTEGEKSSTTFADNVEIERLQVQKHNELKPCLGKNEGMVVISGKPDQNTSCTALASSLHGS</sequence>
<feature type="domain" description="K Homology" evidence="4">
    <location>
        <begin position="127"/>
        <end position="199"/>
    </location>
</feature>
<keyword evidence="1" id="KW-0677">Repeat</keyword>
<feature type="compositionally biased region" description="Polar residues" evidence="3">
    <location>
        <begin position="247"/>
        <end position="256"/>
    </location>
</feature>
<feature type="compositionally biased region" description="Basic and acidic residues" evidence="3">
    <location>
        <begin position="257"/>
        <end position="267"/>
    </location>
</feature>
<dbReference type="Proteomes" id="UP001428341">
    <property type="component" value="Unassembled WGS sequence"/>
</dbReference>
<proteinExistence type="predicted"/>
<dbReference type="InterPro" id="IPR004088">
    <property type="entry name" value="KH_dom_type_1"/>
</dbReference>
<accession>A0AAP0MWY0</accession>
<keyword evidence="2" id="KW-0694">RNA-binding</keyword>
<name>A0AAP0MWY0_9ROSI</name>
<feature type="region of interest" description="Disordered" evidence="3">
    <location>
        <begin position="247"/>
        <end position="267"/>
    </location>
</feature>
<evidence type="ECO:0000259" key="4">
    <source>
        <dbReference type="SMART" id="SM00322"/>
    </source>
</evidence>
<reference evidence="5 6" key="1">
    <citation type="submission" date="2024-05" db="EMBL/GenBank/DDBJ databases">
        <title>Haplotype-resolved chromosome-level genome assembly of Huyou (Citrus changshanensis).</title>
        <authorList>
            <person name="Miao C."/>
            <person name="Chen W."/>
            <person name="Wu Y."/>
            <person name="Wang L."/>
            <person name="Zhao S."/>
            <person name="Grierson D."/>
            <person name="Xu C."/>
            <person name="Chen K."/>
        </authorList>
    </citation>
    <scope>NUCLEOTIDE SEQUENCE [LARGE SCALE GENOMIC DNA]</scope>
    <source>
        <strain evidence="5">01-14</strain>
        <tissue evidence="5">Leaf</tissue>
    </source>
</reference>
<evidence type="ECO:0000256" key="2">
    <source>
        <dbReference type="PROSITE-ProRule" id="PRU00117"/>
    </source>
</evidence>
<evidence type="ECO:0000256" key="1">
    <source>
        <dbReference type="ARBA" id="ARBA00022737"/>
    </source>
</evidence>
<feature type="domain" description="K Homology" evidence="4">
    <location>
        <begin position="364"/>
        <end position="478"/>
    </location>
</feature>
<dbReference type="EMBL" id="JBCGBO010000001">
    <property type="protein sequence ID" value="KAK9228550.1"/>
    <property type="molecule type" value="Genomic_DNA"/>
</dbReference>
<evidence type="ECO:0000256" key="3">
    <source>
        <dbReference type="SAM" id="MobiDB-lite"/>
    </source>
</evidence>
<dbReference type="AlphaFoldDB" id="A0AAP0MWY0"/>
<dbReference type="SUPFAM" id="SSF54791">
    <property type="entry name" value="Eukaryotic type KH-domain (KH-domain type I)"/>
    <property type="match status" value="4"/>
</dbReference>
<evidence type="ECO:0000313" key="6">
    <source>
        <dbReference type="Proteomes" id="UP001428341"/>
    </source>
</evidence>
<feature type="domain" description="K Homology" evidence="4">
    <location>
        <begin position="23"/>
        <end position="103"/>
    </location>
</feature>
<dbReference type="PROSITE" id="PS50084">
    <property type="entry name" value="KH_TYPE_1"/>
    <property type="match status" value="3"/>
</dbReference>
<dbReference type="InterPro" id="IPR036612">
    <property type="entry name" value="KH_dom_type_1_sf"/>
</dbReference>